<dbReference type="RefSeq" id="WP_069314509.1">
    <property type="nucleotide sequence ID" value="NZ_MDTU01000008.1"/>
</dbReference>
<organism evidence="1 2">
    <name type="scientific">Piscirickettsia litoralis</name>
    <dbReference type="NCBI Taxonomy" id="1891921"/>
    <lineage>
        <taxon>Bacteria</taxon>
        <taxon>Pseudomonadati</taxon>
        <taxon>Pseudomonadota</taxon>
        <taxon>Gammaproteobacteria</taxon>
        <taxon>Thiotrichales</taxon>
        <taxon>Piscirickettsiaceae</taxon>
        <taxon>Piscirickettsia</taxon>
    </lineage>
</organism>
<dbReference type="InterPro" id="IPR006450">
    <property type="entry name" value="Phage_HK97_gp6-like"/>
</dbReference>
<evidence type="ECO:0008006" key="3">
    <source>
        <dbReference type="Google" id="ProtNLM"/>
    </source>
</evidence>
<dbReference type="Gene3D" id="1.10.3230.30">
    <property type="entry name" value="Phage gp6-like head-tail connector protein"/>
    <property type="match status" value="1"/>
</dbReference>
<keyword evidence="2" id="KW-1185">Reference proteome</keyword>
<accession>A0ABX2ZWQ9</accession>
<evidence type="ECO:0000313" key="1">
    <source>
        <dbReference type="EMBL" id="ODN40997.1"/>
    </source>
</evidence>
<protein>
    <recommendedName>
        <fullName evidence="3">Phage gp6-like head-tail connector protein</fullName>
    </recommendedName>
</protein>
<dbReference type="Proteomes" id="UP000094329">
    <property type="component" value="Unassembled WGS sequence"/>
</dbReference>
<reference evidence="1 2" key="1">
    <citation type="submission" date="2016-08" db="EMBL/GenBank/DDBJ databases">
        <title>Draft genome sequence of Candidatus Piscirickettsia litoralis, from seawater.</title>
        <authorList>
            <person name="Wan X."/>
            <person name="Lee A.J."/>
            <person name="Hou S."/>
            <person name="Donachie S.P."/>
        </authorList>
    </citation>
    <scope>NUCLEOTIDE SEQUENCE [LARGE SCALE GENOMIC DNA]</scope>
    <source>
        <strain evidence="1 2">Y2</strain>
    </source>
</reference>
<dbReference type="CDD" id="cd08054">
    <property type="entry name" value="gp6"/>
    <property type="match status" value="1"/>
</dbReference>
<dbReference type="Pfam" id="PF05135">
    <property type="entry name" value="Phage_connect_1"/>
    <property type="match status" value="1"/>
</dbReference>
<comment type="caution">
    <text evidence="1">The sequence shown here is derived from an EMBL/GenBank/DDBJ whole genome shotgun (WGS) entry which is preliminary data.</text>
</comment>
<name>A0ABX2ZWQ9_9GAMM</name>
<proteinExistence type="predicted"/>
<dbReference type="InterPro" id="IPR021146">
    <property type="entry name" value="Phage_gp6-like_head-tail"/>
</dbReference>
<gene>
    <name evidence="1" type="ORF">BGC07_18365</name>
</gene>
<evidence type="ECO:0000313" key="2">
    <source>
        <dbReference type="Proteomes" id="UP000094329"/>
    </source>
</evidence>
<dbReference type="EMBL" id="MDTU01000008">
    <property type="protein sequence ID" value="ODN40997.1"/>
    <property type="molecule type" value="Genomic_DNA"/>
</dbReference>
<sequence>MLNLDVVKSHLRLSGNTEDTYLQLLLSAARQAAEDYINRKIVDTAEEQGAAENALVLNDKVIIAILMTVGHFYENRESTSTLTIKEVPLTTHYLLNPYRNLTA</sequence>
<dbReference type="NCBIfam" id="TIGR01560">
    <property type="entry name" value="put_DNA_pack"/>
    <property type="match status" value="1"/>
</dbReference>